<evidence type="ECO:0000256" key="4">
    <source>
        <dbReference type="ARBA" id="ARBA00022597"/>
    </source>
</evidence>
<evidence type="ECO:0000313" key="12">
    <source>
        <dbReference type="Proteomes" id="UP001153076"/>
    </source>
</evidence>
<organism evidence="11 12">
    <name type="scientific">Carnegiea gigantea</name>
    <dbReference type="NCBI Taxonomy" id="171969"/>
    <lineage>
        <taxon>Eukaryota</taxon>
        <taxon>Viridiplantae</taxon>
        <taxon>Streptophyta</taxon>
        <taxon>Embryophyta</taxon>
        <taxon>Tracheophyta</taxon>
        <taxon>Spermatophyta</taxon>
        <taxon>Magnoliopsida</taxon>
        <taxon>eudicotyledons</taxon>
        <taxon>Gunneridae</taxon>
        <taxon>Pentapetalae</taxon>
        <taxon>Caryophyllales</taxon>
        <taxon>Cactineae</taxon>
        <taxon>Cactaceae</taxon>
        <taxon>Cactoideae</taxon>
        <taxon>Echinocereeae</taxon>
        <taxon>Carnegiea</taxon>
    </lineage>
</organism>
<protein>
    <recommendedName>
        <fullName evidence="9">Bidirectional sugar transporter SWEET</fullName>
    </recommendedName>
</protein>
<evidence type="ECO:0000256" key="9">
    <source>
        <dbReference type="RuleBase" id="RU910715"/>
    </source>
</evidence>
<feature type="transmembrane region" description="Helical" evidence="9">
    <location>
        <begin position="39"/>
        <end position="57"/>
    </location>
</feature>
<dbReference type="Proteomes" id="UP001153076">
    <property type="component" value="Unassembled WGS sequence"/>
</dbReference>
<evidence type="ECO:0000256" key="2">
    <source>
        <dbReference type="ARBA" id="ARBA00007809"/>
    </source>
</evidence>
<dbReference type="GO" id="GO:0012505">
    <property type="term" value="C:endomembrane system"/>
    <property type="evidence" value="ECO:0007669"/>
    <property type="project" value="UniProtKB-SubCell"/>
</dbReference>
<dbReference type="PANTHER" id="PTHR10791">
    <property type="entry name" value="RAG1-ACTIVATING PROTEIN 1"/>
    <property type="match status" value="1"/>
</dbReference>
<dbReference type="GO" id="GO:0005886">
    <property type="term" value="C:plasma membrane"/>
    <property type="evidence" value="ECO:0007669"/>
    <property type="project" value="UniProtKB-SubCell"/>
</dbReference>
<gene>
    <name evidence="11" type="ORF">Cgig2_005927</name>
</gene>
<dbReference type="OrthoDB" id="409725at2759"/>
<dbReference type="PANTHER" id="PTHR10791:SF44">
    <property type="entry name" value="BIDIRECTIONAL SUGAR TRANSPORTER SWEET1"/>
    <property type="match status" value="1"/>
</dbReference>
<name>A0A9Q1GVB8_9CARY</name>
<sequence>MANVAHTVFGVFGSVENYDCLLLTFKRIFKNKSTEQFSGIPYVMTLLNNLLSAWYGLPFVSPNNILVTTINGTGAVIETIYVLIFMVYAPKKEKLKIGGLLALILSLFAAVALASVFALQGNIRKVFCGVAASVFSIIMYGSPLSIMRLVIKTKSVEYMPFFLSLFCFLCGTSWFIFGLLGRDVFVAVSVHLIKHIILIIIVIILLIVTSFTDHIMLSAVPNGFGCALGAMQLILYFIYYDKKGGDEKKPTSADNAIELGPATSGNRKAHQAQDEKPKPDAQNGADGHV</sequence>
<evidence type="ECO:0000256" key="7">
    <source>
        <dbReference type="ARBA" id="ARBA00022989"/>
    </source>
</evidence>
<feature type="transmembrane region" description="Helical" evidence="9">
    <location>
        <begin position="218"/>
        <end position="239"/>
    </location>
</feature>
<comment type="caution">
    <text evidence="11">The sequence shown here is derived from an EMBL/GenBank/DDBJ whole genome shotgun (WGS) entry which is preliminary data.</text>
</comment>
<feature type="transmembrane region" description="Helical" evidence="9">
    <location>
        <begin position="64"/>
        <end position="88"/>
    </location>
</feature>
<comment type="function">
    <text evidence="9">Mediates both low-affinity uptake and efflux of sugar across the membrane.</text>
</comment>
<dbReference type="FunFam" id="1.20.1280.290:FF:000002">
    <property type="entry name" value="Bidirectional sugar transporter SWEET"/>
    <property type="match status" value="1"/>
</dbReference>
<keyword evidence="5 9" id="KW-0812">Transmembrane</keyword>
<feature type="transmembrane region" description="Helical" evidence="9">
    <location>
        <begin position="126"/>
        <end position="146"/>
    </location>
</feature>
<feature type="region of interest" description="Disordered" evidence="10">
    <location>
        <begin position="245"/>
        <end position="289"/>
    </location>
</feature>
<dbReference type="GO" id="GO:0051119">
    <property type="term" value="F:sugar transmembrane transporter activity"/>
    <property type="evidence" value="ECO:0007669"/>
    <property type="project" value="InterPro"/>
</dbReference>
<evidence type="ECO:0000313" key="11">
    <source>
        <dbReference type="EMBL" id="KAJ8426046.1"/>
    </source>
</evidence>
<evidence type="ECO:0000256" key="5">
    <source>
        <dbReference type="ARBA" id="ARBA00022692"/>
    </source>
</evidence>
<keyword evidence="6" id="KW-0677">Repeat</keyword>
<keyword evidence="12" id="KW-1185">Reference proteome</keyword>
<dbReference type="FunFam" id="1.20.1280.290:FF:000001">
    <property type="entry name" value="Bidirectional sugar transporter SWEET"/>
    <property type="match status" value="1"/>
</dbReference>
<comment type="subcellular location">
    <subcellularLocation>
        <location evidence="9">Cell membrane</location>
        <topology evidence="9">Multi-pass membrane protein</topology>
    </subcellularLocation>
    <subcellularLocation>
        <location evidence="1">Endomembrane system</location>
        <topology evidence="1">Multi-pass membrane protein</topology>
    </subcellularLocation>
</comment>
<evidence type="ECO:0000256" key="3">
    <source>
        <dbReference type="ARBA" id="ARBA00022448"/>
    </source>
</evidence>
<dbReference type="AlphaFoldDB" id="A0A9Q1GVB8"/>
<dbReference type="Gene3D" id="1.20.1280.290">
    <property type="match status" value="2"/>
</dbReference>
<evidence type="ECO:0000256" key="1">
    <source>
        <dbReference type="ARBA" id="ARBA00004127"/>
    </source>
</evidence>
<comment type="similarity">
    <text evidence="2 9">Belongs to the SWEET sugar transporter family.</text>
</comment>
<keyword evidence="3 9" id="KW-0813">Transport</keyword>
<dbReference type="GO" id="GO:0051260">
    <property type="term" value="P:protein homooligomerization"/>
    <property type="evidence" value="ECO:0007669"/>
    <property type="project" value="UniProtKB-ARBA"/>
</dbReference>
<accession>A0A9Q1GVB8</accession>
<feature type="transmembrane region" description="Helical" evidence="9">
    <location>
        <begin position="100"/>
        <end position="119"/>
    </location>
</feature>
<dbReference type="EMBL" id="JAKOGI010001356">
    <property type="protein sequence ID" value="KAJ8426046.1"/>
    <property type="molecule type" value="Genomic_DNA"/>
</dbReference>
<evidence type="ECO:0000256" key="6">
    <source>
        <dbReference type="ARBA" id="ARBA00022737"/>
    </source>
</evidence>
<evidence type="ECO:0000256" key="10">
    <source>
        <dbReference type="SAM" id="MobiDB-lite"/>
    </source>
</evidence>
<dbReference type="Pfam" id="PF03083">
    <property type="entry name" value="MtN3_slv"/>
    <property type="match status" value="2"/>
</dbReference>
<proteinExistence type="inferred from homology"/>
<feature type="transmembrane region" description="Helical" evidence="9">
    <location>
        <begin position="158"/>
        <end position="180"/>
    </location>
</feature>
<evidence type="ECO:0000256" key="8">
    <source>
        <dbReference type="ARBA" id="ARBA00023136"/>
    </source>
</evidence>
<keyword evidence="8 9" id="KW-0472">Membrane</keyword>
<dbReference type="InterPro" id="IPR004316">
    <property type="entry name" value="SWEET_rpt"/>
</dbReference>
<feature type="transmembrane region" description="Helical" evidence="9">
    <location>
        <begin position="192"/>
        <end position="212"/>
    </location>
</feature>
<reference evidence="11" key="1">
    <citation type="submission" date="2022-04" db="EMBL/GenBank/DDBJ databases">
        <title>Carnegiea gigantea Genome sequencing and assembly v2.</title>
        <authorList>
            <person name="Copetti D."/>
            <person name="Sanderson M.J."/>
            <person name="Burquez A."/>
            <person name="Wojciechowski M.F."/>
        </authorList>
    </citation>
    <scope>NUCLEOTIDE SEQUENCE</scope>
    <source>
        <strain evidence="11">SGP5-SGP5p</strain>
        <tissue evidence="11">Aerial part</tissue>
    </source>
</reference>
<dbReference type="InterPro" id="IPR047664">
    <property type="entry name" value="SWEET"/>
</dbReference>
<keyword evidence="7 9" id="KW-1133">Transmembrane helix</keyword>
<keyword evidence="4 9" id="KW-0762">Sugar transport</keyword>